<keyword evidence="3" id="KW-1185">Reference proteome</keyword>
<dbReference type="AlphaFoldDB" id="A0A9K3GRL4"/>
<evidence type="ECO:0000313" key="2">
    <source>
        <dbReference type="EMBL" id="GIQ92100.1"/>
    </source>
</evidence>
<sequence length="190" mass="20507">MTRSKSHTPIQTLSYRETVGTSSNPTSGYSTSGDRPPKCDCPLPPRHGHTQHVPLPTCSVHNPATATVGTGYASGTDGGSGVGTCRVVPLSMVAKAVEGDRQAEDLLYASMQTSIKTKTAELIQLREQLVLQSVELGALKKEKDSIKSSAKAEVESAVANCESRWKHHVQFTLYDAKSRETLLNNRIETL</sequence>
<feature type="non-terminal residue" evidence="2">
    <location>
        <position position="1"/>
    </location>
</feature>
<gene>
    <name evidence="2" type="ORF">KIPB_015674</name>
</gene>
<name>A0A9K3GRL4_9EUKA</name>
<accession>A0A9K3GRL4</accession>
<feature type="region of interest" description="Disordered" evidence="1">
    <location>
        <begin position="1"/>
        <end position="47"/>
    </location>
</feature>
<protein>
    <submittedName>
        <fullName evidence="2">Uncharacterized protein</fullName>
    </submittedName>
</protein>
<feature type="compositionally biased region" description="Polar residues" evidence="1">
    <location>
        <begin position="7"/>
        <end position="33"/>
    </location>
</feature>
<organism evidence="2 3">
    <name type="scientific">Kipferlia bialata</name>
    <dbReference type="NCBI Taxonomy" id="797122"/>
    <lineage>
        <taxon>Eukaryota</taxon>
        <taxon>Metamonada</taxon>
        <taxon>Carpediemonas-like organisms</taxon>
        <taxon>Kipferlia</taxon>
    </lineage>
</organism>
<reference evidence="2 3" key="1">
    <citation type="journal article" date="2018" name="PLoS ONE">
        <title>The draft genome of Kipferlia bialata reveals reductive genome evolution in fornicate parasites.</title>
        <authorList>
            <person name="Tanifuji G."/>
            <person name="Takabayashi S."/>
            <person name="Kume K."/>
            <person name="Takagi M."/>
            <person name="Nakayama T."/>
            <person name="Kamikawa R."/>
            <person name="Inagaki Y."/>
            <person name="Hashimoto T."/>
        </authorList>
    </citation>
    <scope>NUCLEOTIDE SEQUENCE [LARGE SCALE GENOMIC DNA]</scope>
    <source>
        <strain evidence="2">NY0173</strain>
    </source>
</reference>
<dbReference type="Proteomes" id="UP000265618">
    <property type="component" value="Unassembled WGS sequence"/>
</dbReference>
<dbReference type="EMBL" id="BDIP01008966">
    <property type="protein sequence ID" value="GIQ92100.1"/>
    <property type="molecule type" value="Genomic_DNA"/>
</dbReference>
<evidence type="ECO:0000256" key="1">
    <source>
        <dbReference type="SAM" id="MobiDB-lite"/>
    </source>
</evidence>
<comment type="caution">
    <text evidence="2">The sequence shown here is derived from an EMBL/GenBank/DDBJ whole genome shotgun (WGS) entry which is preliminary data.</text>
</comment>
<evidence type="ECO:0000313" key="3">
    <source>
        <dbReference type="Proteomes" id="UP000265618"/>
    </source>
</evidence>
<proteinExistence type="predicted"/>